<keyword evidence="4" id="KW-1185">Reference proteome</keyword>
<dbReference type="InterPro" id="IPR035979">
    <property type="entry name" value="RBD_domain_sf"/>
</dbReference>
<evidence type="ECO:0000313" key="4">
    <source>
        <dbReference type="Proteomes" id="UP001177003"/>
    </source>
</evidence>
<evidence type="ECO:0000259" key="2">
    <source>
        <dbReference type="PROSITE" id="PS50102"/>
    </source>
</evidence>
<proteinExistence type="predicted"/>
<dbReference type="EMBL" id="OX465077">
    <property type="protein sequence ID" value="CAI9267631.1"/>
    <property type="molecule type" value="Genomic_DNA"/>
</dbReference>
<reference evidence="3" key="1">
    <citation type="submission" date="2023-04" db="EMBL/GenBank/DDBJ databases">
        <authorList>
            <person name="Vijverberg K."/>
            <person name="Xiong W."/>
            <person name="Schranz E."/>
        </authorList>
    </citation>
    <scope>NUCLEOTIDE SEQUENCE</scope>
</reference>
<dbReference type="PROSITE" id="PS50102">
    <property type="entry name" value="RRM"/>
    <property type="match status" value="1"/>
</dbReference>
<gene>
    <name evidence="3" type="ORF">LSALG_LOCUS8094</name>
</gene>
<name>A0AA35YCD1_LACSI</name>
<accession>A0AA35YCD1</accession>
<organism evidence="3 4">
    <name type="scientific">Lactuca saligna</name>
    <name type="common">Willowleaf lettuce</name>
    <dbReference type="NCBI Taxonomy" id="75948"/>
    <lineage>
        <taxon>Eukaryota</taxon>
        <taxon>Viridiplantae</taxon>
        <taxon>Streptophyta</taxon>
        <taxon>Embryophyta</taxon>
        <taxon>Tracheophyta</taxon>
        <taxon>Spermatophyta</taxon>
        <taxon>Magnoliopsida</taxon>
        <taxon>eudicotyledons</taxon>
        <taxon>Gunneridae</taxon>
        <taxon>Pentapetalae</taxon>
        <taxon>asterids</taxon>
        <taxon>campanulids</taxon>
        <taxon>Asterales</taxon>
        <taxon>Asteraceae</taxon>
        <taxon>Cichorioideae</taxon>
        <taxon>Cichorieae</taxon>
        <taxon>Lactucinae</taxon>
        <taxon>Lactuca</taxon>
    </lineage>
</organism>
<dbReference type="Gene3D" id="3.30.70.330">
    <property type="match status" value="1"/>
</dbReference>
<dbReference type="SUPFAM" id="SSF54928">
    <property type="entry name" value="RNA-binding domain, RBD"/>
    <property type="match status" value="1"/>
</dbReference>
<sequence>MDFGTSEKKLRERFRNKWESCNFLRANPPPPDWNEAPLWRMFNRFGTVFDVYIAKKLNRLNKNFGFVRFIRIQETISFEKRLNEIYIGAQKIEVNVARFERNENVNRRRNPQVTGSQRADPVMNPCLLGRSFVDAVRGTMSIANNGSGRTSKVDEGMTPTRKTIKMLSYLESKEAMQNTLVGEVENFQALMNVKAFQEEIWQPWFKEVTAWEVECNFNERIASLIIQGVPQHAWCEDTFSIIARTWGSVAIPEDCNIDSPNLAFRRVEILTSQLGIISSSITILVDGKPYQINVMEDIFESLKLSLMLAANDLYQRMSCWDEDSIGENGSLNSEVSVQSDDVLQSSEISLAKAYQSWQQDGEVEKSHVNISSSEAKESP</sequence>
<protein>
    <recommendedName>
        <fullName evidence="2">RRM domain-containing protein</fullName>
    </recommendedName>
</protein>
<dbReference type="Proteomes" id="UP001177003">
    <property type="component" value="Chromosome 1"/>
</dbReference>
<evidence type="ECO:0000256" key="1">
    <source>
        <dbReference type="PROSITE-ProRule" id="PRU00176"/>
    </source>
</evidence>
<dbReference type="InterPro" id="IPR012677">
    <property type="entry name" value="Nucleotide-bd_a/b_plait_sf"/>
</dbReference>
<feature type="domain" description="RRM" evidence="2">
    <location>
        <begin position="21"/>
        <end position="99"/>
    </location>
</feature>
<dbReference type="SMART" id="SM00360">
    <property type="entry name" value="RRM"/>
    <property type="match status" value="1"/>
</dbReference>
<dbReference type="AlphaFoldDB" id="A0AA35YCD1"/>
<dbReference type="GO" id="GO:0003723">
    <property type="term" value="F:RNA binding"/>
    <property type="evidence" value="ECO:0007669"/>
    <property type="project" value="UniProtKB-UniRule"/>
</dbReference>
<dbReference type="CDD" id="cd00590">
    <property type="entry name" value="RRM_SF"/>
    <property type="match status" value="1"/>
</dbReference>
<keyword evidence="1" id="KW-0694">RNA-binding</keyword>
<dbReference type="InterPro" id="IPR000504">
    <property type="entry name" value="RRM_dom"/>
</dbReference>
<dbReference type="Pfam" id="PF00076">
    <property type="entry name" value="RRM_1"/>
    <property type="match status" value="1"/>
</dbReference>
<evidence type="ECO:0000313" key="3">
    <source>
        <dbReference type="EMBL" id="CAI9267631.1"/>
    </source>
</evidence>